<evidence type="ECO:0000256" key="2">
    <source>
        <dbReference type="SAM" id="Phobius"/>
    </source>
</evidence>
<keyword evidence="2" id="KW-0812">Transmembrane</keyword>
<feature type="transmembrane region" description="Helical" evidence="2">
    <location>
        <begin position="146"/>
        <end position="170"/>
    </location>
</feature>
<feature type="domain" description="DUF6535" evidence="3">
    <location>
        <begin position="29"/>
        <end position="176"/>
    </location>
</feature>
<dbReference type="Pfam" id="PF20153">
    <property type="entry name" value="DUF6535"/>
    <property type="match status" value="1"/>
</dbReference>
<evidence type="ECO:0000259" key="3">
    <source>
        <dbReference type="Pfam" id="PF20153"/>
    </source>
</evidence>
<protein>
    <recommendedName>
        <fullName evidence="3">DUF6535 domain-containing protein</fullName>
    </recommendedName>
</protein>
<feature type="transmembrane region" description="Helical" evidence="2">
    <location>
        <begin position="93"/>
        <end position="113"/>
    </location>
</feature>
<keyword evidence="2" id="KW-1133">Transmembrane helix</keyword>
<dbReference type="Proteomes" id="UP001465976">
    <property type="component" value="Unassembled WGS sequence"/>
</dbReference>
<feature type="region of interest" description="Disordered" evidence="1">
    <location>
        <begin position="1"/>
        <end position="24"/>
    </location>
</feature>
<keyword evidence="2" id="KW-0472">Membrane</keyword>
<feature type="compositionally biased region" description="Gly residues" evidence="1">
    <location>
        <begin position="619"/>
        <end position="629"/>
    </location>
</feature>
<keyword evidence="5" id="KW-1185">Reference proteome</keyword>
<evidence type="ECO:0000313" key="5">
    <source>
        <dbReference type="Proteomes" id="UP001465976"/>
    </source>
</evidence>
<accession>A0ABR3FE78</accession>
<feature type="region of interest" description="Disordered" evidence="1">
    <location>
        <begin position="364"/>
        <end position="383"/>
    </location>
</feature>
<reference evidence="4 5" key="1">
    <citation type="submission" date="2024-02" db="EMBL/GenBank/DDBJ databases">
        <title>A draft genome for the cacao thread blight pathogen Marasmius crinis-equi.</title>
        <authorList>
            <person name="Cohen S.P."/>
            <person name="Baruah I.K."/>
            <person name="Amoako-Attah I."/>
            <person name="Bukari Y."/>
            <person name="Meinhardt L.W."/>
            <person name="Bailey B.A."/>
        </authorList>
    </citation>
    <scope>NUCLEOTIDE SEQUENCE [LARGE SCALE GENOMIC DNA]</scope>
    <source>
        <strain evidence="4 5">GH-76</strain>
    </source>
</reference>
<organism evidence="4 5">
    <name type="scientific">Marasmius crinis-equi</name>
    <dbReference type="NCBI Taxonomy" id="585013"/>
    <lineage>
        <taxon>Eukaryota</taxon>
        <taxon>Fungi</taxon>
        <taxon>Dikarya</taxon>
        <taxon>Basidiomycota</taxon>
        <taxon>Agaricomycotina</taxon>
        <taxon>Agaricomycetes</taxon>
        <taxon>Agaricomycetidae</taxon>
        <taxon>Agaricales</taxon>
        <taxon>Marasmiineae</taxon>
        <taxon>Marasmiaceae</taxon>
        <taxon>Marasmius</taxon>
    </lineage>
</organism>
<feature type="compositionally biased region" description="Basic and acidic residues" evidence="1">
    <location>
        <begin position="585"/>
        <end position="594"/>
    </location>
</feature>
<evidence type="ECO:0000313" key="4">
    <source>
        <dbReference type="EMBL" id="KAL0573623.1"/>
    </source>
</evidence>
<feature type="region of interest" description="Disordered" evidence="1">
    <location>
        <begin position="575"/>
        <end position="629"/>
    </location>
</feature>
<gene>
    <name evidence="4" type="ORF">V5O48_008335</name>
</gene>
<feature type="transmembrane region" description="Helical" evidence="2">
    <location>
        <begin position="182"/>
        <end position="208"/>
    </location>
</feature>
<comment type="caution">
    <text evidence="4">The sequence shown here is derived from an EMBL/GenBank/DDBJ whole genome shotgun (WGS) entry which is preliminary data.</text>
</comment>
<dbReference type="EMBL" id="JBAHYK010000482">
    <property type="protein sequence ID" value="KAL0573623.1"/>
    <property type="molecule type" value="Genomic_DNA"/>
</dbReference>
<dbReference type="InterPro" id="IPR045338">
    <property type="entry name" value="DUF6535"/>
</dbReference>
<evidence type="ECO:0000256" key="1">
    <source>
        <dbReference type="SAM" id="MobiDB-lite"/>
    </source>
</evidence>
<proteinExistence type="predicted"/>
<name>A0ABR3FE78_9AGAR</name>
<feature type="transmembrane region" description="Helical" evidence="2">
    <location>
        <begin position="54"/>
        <end position="73"/>
    </location>
</feature>
<sequence length="629" mass="70776">MPKGGKKLRQAQEDESTPRITKAETKHSWEKLTRTIGAYDNEMVDGWKDEIDTLLVYAGLFSAVVTSFTVEFLKPDGDSDNSGSRPTSDIRISTFWIMSLILSLTASLFGLLCKQWFRQHQRHTPTRSAREAFTLRWLRNESLKQWGVPTIIASLPLLLELAVLLFFAGLLQLVWEYHKIPYAFGVICVSLSLGVLCITTALPAVTIVKSSRASFDPKAAPGAGAEDTILNLPPIDYPCPYKSPQAWFFLQAYQTLLRIPNLALGGPKMETEQWSAIDLNVLRKFDKYSIGDLRAPKMYRLLGLRWMVQFYGNSPSVSEHVKNVLLGSTRKAMVLPGVFEEWKAFIWGRPSTKEDILEKLDKLDGSKTGEAEDDDDGDDTVSGVAPPSDLAAQLLYYRLLWSSSGAGLTFEAKRKATEKLYETGFPQKVGMSFLPPFWNVSQLWREPLNSRRSNTGLRFLDFYRRGWDIARKGEVEYGDLEQRSLVEAFADHLLDDTPHARQNPTALIRSDIGLDFLSFINDELINRRLYEDDIWRESGVLGKWARALDHVQEAKGLKEDYFKRMPSSVQAKVYINGPHEGGLTDDWKRNEKRPSSTSVDADSETESADIPSMHEAGSTIGGSGAENKV</sequence>